<dbReference type="PROSITE" id="PS51257">
    <property type="entry name" value="PROKAR_LIPOPROTEIN"/>
    <property type="match status" value="1"/>
</dbReference>
<dbReference type="RefSeq" id="WP_115416853.1">
    <property type="nucleotide sequence ID" value="NZ_CP031357.1"/>
</dbReference>
<feature type="chain" id="PRO_5016896975" evidence="2">
    <location>
        <begin position="16"/>
        <end position="148"/>
    </location>
</feature>
<sequence>MKTIFFLAAASAALAACGGAEDTDEAIEPVEAELDSTAMGDISGTYEIAMADGTVVLQTINADGTYVETTPEGARTGGGAWRIGENGRMCFDPEGQLGEECYSGGEPGEDGAFEMQDADGTVQSTVRKLDPDRADTAPPATTEADPAE</sequence>
<protein>
    <submittedName>
        <fullName evidence="3">Uncharacterized protein</fullName>
    </submittedName>
</protein>
<dbReference type="KEGG" id="err:DVR09_10320"/>
<reference evidence="4" key="1">
    <citation type="submission" date="2018-07" db="EMBL/GenBank/DDBJ databases">
        <title>Genome sequence of Erythrobacter strain YH-07, an antagonistic bacterium isolated from Yellow Sea.</title>
        <authorList>
            <person name="Tang T."/>
            <person name="Liu Q."/>
            <person name="Sun X."/>
        </authorList>
    </citation>
    <scope>NUCLEOTIDE SEQUENCE [LARGE SCALE GENOMIC DNA]</scope>
    <source>
        <strain evidence="4">YH-07</strain>
    </source>
</reference>
<evidence type="ECO:0000256" key="2">
    <source>
        <dbReference type="SAM" id="SignalP"/>
    </source>
</evidence>
<gene>
    <name evidence="3" type="ORF">DVR09_10320</name>
</gene>
<dbReference type="AlphaFoldDB" id="A0A345YFH0"/>
<name>A0A345YFH0_9SPHN</name>
<evidence type="ECO:0000313" key="3">
    <source>
        <dbReference type="EMBL" id="AXK42672.1"/>
    </source>
</evidence>
<dbReference type="EMBL" id="CP031357">
    <property type="protein sequence ID" value="AXK42672.1"/>
    <property type="molecule type" value="Genomic_DNA"/>
</dbReference>
<feature type="compositionally biased region" description="Low complexity" evidence="1">
    <location>
        <begin position="136"/>
        <end position="148"/>
    </location>
</feature>
<accession>A0A345YFH0</accession>
<evidence type="ECO:0000313" key="4">
    <source>
        <dbReference type="Proteomes" id="UP000254508"/>
    </source>
</evidence>
<proteinExistence type="predicted"/>
<dbReference type="Proteomes" id="UP000254508">
    <property type="component" value="Chromosome"/>
</dbReference>
<feature type="region of interest" description="Disordered" evidence="1">
    <location>
        <begin position="122"/>
        <end position="148"/>
    </location>
</feature>
<organism evidence="3 4">
    <name type="scientific">Erythrobacter aureus</name>
    <dbReference type="NCBI Taxonomy" id="2182384"/>
    <lineage>
        <taxon>Bacteria</taxon>
        <taxon>Pseudomonadati</taxon>
        <taxon>Pseudomonadota</taxon>
        <taxon>Alphaproteobacteria</taxon>
        <taxon>Sphingomonadales</taxon>
        <taxon>Erythrobacteraceae</taxon>
        <taxon>Erythrobacter/Porphyrobacter group</taxon>
        <taxon>Erythrobacter</taxon>
    </lineage>
</organism>
<evidence type="ECO:0000256" key="1">
    <source>
        <dbReference type="SAM" id="MobiDB-lite"/>
    </source>
</evidence>
<keyword evidence="2" id="KW-0732">Signal</keyword>
<feature type="signal peptide" evidence="2">
    <location>
        <begin position="1"/>
        <end position="15"/>
    </location>
</feature>
<keyword evidence="4" id="KW-1185">Reference proteome</keyword>
<dbReference type="OrthoDB" id="7409815at2"/>